<dbReference type="InterPro" id="IPR002110">
    <property type="entry name" value="Ankyrin_rpt"/>
</dbReference>
<evidence type="ECO:0000256" key="6">
    <source>
        <dbReference type="ARBA" id="ARBA00023136"/>
    </source>
</evidence>
<dbReference type="AlphaFoldDB" id="A0A067KX30"/>
<dbReference type="PANTHER" id="PTHR24186">
    <property type="entry name" value="PROTEIN PHOSPHATASE 1 REGULATORY SUBUNIT"/>
    <property type="match status" value="1"/>
</dbReference>
<keyword evidence="3" id="KW-0677">Repeat</keyword>
<feature type="transmembrane region" description="Helical" evidence="8">
    <location>
        <begin position="363"/>
        <end position="384"/>
    </location>
</feature>
<evidence type="ECO:0000256" key="8">
    <source>
        <dbReference type="SAM" id="Phobius"/>
    </source>
</evidence>
<gene>
    <name evidence="10" type="ORF">JCGZ_24725</name>
</gene>
<dbReference type="PROSITE" id="PS50088">
    <property type="entry name" value="ANK_REPEAT"/>
    <property type="match status" value="3"/>
</dbReference>
<dbReference type="OrthoDB" id="1585477at2759"/>
<keyword evidence="4 8" id="KW-1133">Transmembrane helix</keyword>
<comment type="subcellular location">
    <subcellularLocation>
        <location evidence="1">Membrane</location>
        <topology evidence="1">Multi-pass membrane protein</topology>
    </subcellularLocation>
</comment>
<proteinExistence type="predicted"/>
<evidence type="ECO:0000259" key="9">
    <source>
        <dbReference type="Pfam" id="PF13962"/>
    </source>
</evidence>
<dbReference type="PANTHER" id="PTHR24186:SF37">
    <property type="entry name" value="PGG DOMAIN-CONTAINING PROTEIN"/>
    <property type="match status" value="1"/>
</dbReference>
<dbReference type="Pfam" id="PF00023">
    <property type="entry name" value="Ank"/>
    <property type="match status" value="1"/>
</dbReference>
<accession>A0A067KX30</accession>
<evidence type="ECO:0000256" key="2">
    <source>
        <dbReference type="ARBA" id="ARBA00022692"/>
    </source>
</evidence>
<protein>
    <recommendedName>
        <fullName evidence="9">PGG domain-containing protein</fullName>
    </recommendedName>
</protein>
<feature type="repeat" description="ANK" evidence="7">
    <location>
        <begin position="114"/>
        <end position="136"/>
    </location>
</feature>
<name>A0A067KX30_JATCU</name>
<sequence>MENTRLDEDDIIRRVYEAATTGCVASLNRLLQTDQFILNKISLTPFTETPLHISSLLGHLDFTRAILEKCPKMAFEFDSLKRSPLHLASAEGHAEIVKALLRVKNDVCLVRDKDGRIPLHLAAIRGRVEVIQELINACSETTWELLDGETVLHLCVKYNHLEALTLLVENIEDDELVNKGNRDGNTILHIATMLKQLETIRYLLSVPIIKAKVNAINRMGFTALDVLDHSPTDFKSSEIRAILIESGAKKATTPYPSNLMPVKPAATFTVSIKSPSGPKAWFRKFTKYIEHQGKNWIEEAQGTLMAVATLIAAMTFQAVISPPGGLWQQDYTNGDGSSSCINKTCLAGTAIFGYMYESEYKDFLIFNSVAFAGSLVVVFLIISGFSLQNKFLTWVMTALMCTTVYFAAYAYVTSLDMTTPDEILSKIKWVHPTWISGWFGLLVLASLSHIIRFLIWITKKLSTRRHRKKQFRPQQLTNLDEHINV</sequence>
<dbReference type="InterPro" id="IPR036770">
    <property type="entry name" value="Ankyrin_rpt-contain_sf"/>
</dbReference>
<dbReference type="SUPFAM" id="SSF48403">
    <property type="entry name" value="Ankyrin repeat"/>
    <property type="match status" value="1"/>
</dbReference>
<feature type="repeat" description="ANK" evidence="7">
    <location>
        <begin position="147"/>
        <end position="179"/>
    </location>
</feature>
<dbReference type="Pfam" id="PF12796">
    <property type="entry name" value="Ank_2"/>
    <property type="match status" value="2"/>
</dbReference>
<evidence type="ECO:0000256" key="3">
    <source>
        <dbReference type="ARBA" id="ARBA00022737"/>
    </source>
</evidence>
<dbReference type="STRING" id="180498.A0A067KX30"/>
<feature type="transmembrane region" description="Helical" evidence="8">
    <location>
        <begin position="302"/>
        <end position="320"/>
    </location>
</feature>
<dbReference type="PROSITE" id="PS50297">
    <property type="entry name" value="ANK_REP_REGION"/>
    <property type="match status" value="2"/>
</dbReference>
<evidence type="ECO:0000256" key="7">
    <source>
        <dbReference type="PROSITE-ProRule" id="PRU00023"/>
    </source>
</evidence>
<evidence type="ECO:0000256" key="4">
    <source>
        <dbReference type="ARBA" id="ARBA00022989"/>
    </source>
</evidence>
<evidence type="ECO:0000256" key="1">
    <source>
        <dbReference type="ARBA" id="ARBA00004141"/>
    </source>
</evidence>
<keyword evidence="6 8" id="KW-0472">Membrane</keyword>
<dbReference type="GO" id="GO:0005886">
    <property type="term" value="C:plasma membrane"/>
    <property type="evidence" value="ECO:0007669"/>
    <property type="project" value="TreeGrafter"/>
</dbReference>
<dbReference type="Gene3D" id="1.25.40.20">
    <property type="entry name" value="Ankyrin repeat-containing domain"/>
    <property type="match status" value="1"/>
</dbReference>
<dbReference type="Proteomes" id="UP000027138">
    <property type="component" value="Unassembled WGS sequence"/>
</dbReference>
<dbReference type="Pfam" id="PF13962">
    <property type="entry name" value="PGG"/>
    <property type="match status" value="1"/>
</dbReference>
<dbReference type="InterPro" id="IPR026961">
    <property type="entry name" value="PGG_dom"/>
</dbReference>
<reference evidence="10 11" key="1">
    <citation type="journal article" date="2014" name="PLoS ONE">
        <title>Global Analysis of Gene Expression Profiles in Physic Nut (Jatropha curcas L.) Seedlings Exposed to Salt Stress.</title>
        <authorList>
            <person name="Zhang L."/>
            <person name="Zhang C."/>
            <person name="Wu P."/>
            <person name="Chen Y."/>
            <person name="Li M."/>
            <person name="Jiang H."/>
            <person name="Wu G."/>
        </authorList>
    </citation>
    <scope>NUCLEOTIDE SEQUENCE [LARGE SCALE GENOMIC DNA]</scope>
    <source>
        <strain evidence="11">cv. GZQX0401</strain>
        <tissue evidence="10">Young leaves</tissue>
    </source>
</reference>
<dbReference type="EMBL" id="KK914327">
    <property type="protein sequence ID" value="KDP40726.1"/>
    <property type="molecule type" value="Genomic_DNA"/>
</dbReference>
<feature type="domain" description="PGG" evidence="9">
    <location>
        <begin position="295"/>
        <end position="415"/>
    </location>
</feature>
<feature type="transmembrane region" description="Helical" evidence="8">
    <location>
        <begin position="391"/>
        <end position="412"/>
    </location>
</feature>
<evidence type="ECO:0000256" key="5">
    <source>
        <dbReference type="ARBA" id="ARBA00023043"/>
    </source>
</evidence>
<evidence type="ECO:0000313" key="10">
    <source>
        <dbReference type="EMBL" id="KDP40726.1"/>
    </source>
</evidence>
<keyword evidence="5 7" id="KW-0040">ANK repeat</keyword>
<keyword evidence="2 8" id="KW-0812">Transmembrane</keyword>
<feature type="transmembrane region" description="Helical" evidence="8">
    <location>
        <begin position="432"/>
        <end position="457"/>
    </location>
</feature>
<organism evidence="10 11">
    <name type="scientific">Jatropha curcas</name>
    <name type="common">Barbados nut</name>
    <dbReference type="NCBI Taxonomy" id="180498"/>
    <lineage>
        <taxon>Eukaryota</taxon>
        <taxon>Viridiplantae</taxon>
        <taxon>Streptophyta</taxon>
        <taxon>Embryophyta</taxon>
        <taxon>Tracheophyta</taxon>
        <taxon>Spermatophyta</taxon>
        <taxon>Magnoliopsida</taxon>
        <taxon>eudicotyledons</taxon>
        <taxon>Gunneridae</taxon>
        <taxon>Pentapetalae</taxon>
        <taxon>rosids</taxon>
        <taxon>fabids</taxon>
        <taxon>Malpighiales</taxon>
        <taxon>Euphorbiaceae</taxon>
        <taxon>Crotonoideae</taxon>
        <taxon>Jatropheae</taxon>
        <taxon>Jatropha</taxon>
    </lineage>
</organism>
<feature type="repeat" description="ANK" evidence="7">
    <location>
        <begin position="80"/>
        <end position="112"/>
    </location>
</feature>
<evidence type="ECO:0000313" key="11">
    <source>
        <dbReference type="Proteomes" id="UP000027138"/>
    </source>
</evidence>
<dbReference type="SMART" id="SM00248">
    <property type="entry name" value="ANK"/>
    <property type="match status" value="5"/>
</dbReference>
<keyword evidence="11" id="KW-1185">Reference proteome</keyword>